<dbReference type="EMBL" id="MU004388">
    <property type="protein sequence ID" value="KAF2653069.1"/>
    <property type="molecule type" value="Genomic_DNA"/>
</dbReference>
<keyword evidence="4" id="KW-0805">Transcription regulation</keyword>
<proteinExistence type="inferred from homology"/>
<feature type="compositionally biased region" description="Basic and acidic residues" evidence="9">
    <location>
        <begin position="121"/>
        <end position="135"/>
    </location>
</feature>
<evidence type="ECO:0000256" key="3">
    <source>
        <dbReference type="ARBA" id="ARBA00017306"/>
    </source>
</evidence>
<feature type="compositionally biased region" description="Low complexity" evidence="9">
    <location>
        <begin position="52"/>
        <end position="88"/>
    </location>
</feature>
<evidence type="ECO:0000313" key="11">
    <source>
        <dbReference type="EMBL" id="KAF2653069.1"/>
    </source>
</evidence>
<dbReference type="InterPro" id="IPR007900">
    <property type="entry name" value="TAF4_C"/>
</dbReference>
<accession>A0A6A6SZ72</accession>
<feature type="compositionally biased region" description="Low complexity" evidence="9">
    <location>
        <begin position="1"/>
        <end position="18"/>
    </location>
</feature>
<evidence type="ECO:0000256" key="4">
    <source>
        <dbReference type="ARBA" id="ARBA00023015"/>
    </source>
</evidence>
<evidence type="ECO:0000256" key="1">
    <source>
        <dbReference type="ARBA" id="ARBA00004123"/>
    </source>
</evidence>
<evidence type="ECO:0000256" key="7">
    <source>
        <dbReference type="ARBA" id="ARBA00025346"/>
    </source>
</evidence>
<feature type="compositionally biased region" description="Polar residues" evidence="9">
    <location>
        <begin position="23"/>
        <end position="32"/>
    </location>
</feature>
<dbReference type="GO" id="GO:0005669">
    <property type="term" value="C:transcription factor TFIID complex"/>
    <property type="evidence" value="ECO:0007669"/>
    <property type="project" value="InterPro"/>
</dbReference>
<feature type="non-terminal residue" evidence="11">
    <location>
        <position position="1"/>
    </location>
</feature>
<dbReference type="Proteomes" id="UP000799324">
    <property type="component" value="Unassembled WGS sequence"/>
</dbReference>
<evidence type="ECO:0000256" key="5">
    <source>
        <dbReference type="ARBA" id="ARBA00023163"/>
    </source>
</evidence>
<dbReference type="Pfam" id="PF05236">
    <property type="entry name" value="TAF4"/>
    <property type="match status" value="1"/>
</dbReference>
<evidence type="ECO:0000256" key="9">
    <source>
        <dbReference type="SAM" id="MobiDB-lite"/>
    </source>
</evidence>
<keyword evidence="12" id="KW-1185">Reference proteome</keyword>
<gene>
    <name evidence="11" type="ORF">K491DRAFT_565558</name>
</gene>
<evidence type="ECO:0000313" key="12">
    <source>
        <dbReference type="Proteomes" id="UP000799324"/>
    </source>
</evidence>
<name>A0A6A6SZ72_9PLEO</name>
<evidence type="ECO:0000256" key="6">
    <source>
        <dbReference type="ARBA" id="ARBA00023242"/>
    </source>
</evidence>
<comment type="function">
    <text evidence="7">Functions as a component of the DNA-binding general transcription factor complex TFIID. Binding of TFIID to a promoter (with or without TATA element) is the initial step in pre-initiation complex (PIC) formation. TFIID plays a key role in the regulation of gene expression by RNA polymerase II through different activities such as transcription activator interaction, core promoter recognition and selectivity, TFIIA and TFIIB interaction, chromatin modification (histone acetylation by TAF1), facilitation of DNA opening and initiation of transcription.</text>
</comment>
<dbReference type="GO" id="GO:0006352">
    <property type="term" value="P:DNA-templated transcription initiation"/>
    <property type="evidence" value="ECO:0007669"/>
    <property type="project" value="InterPro"/>
</dbReference>
<comment type="subcellular location">
    <subcellularLocation>
        <location evidence="1">Nucleus</location>
    </subcellularLocation>
</comment>
<dbReference type="AlphaFoldDB" id="A0A6A6SZ72"/>
<keyword evidence="6" id="KW-0539">Nucleus</keyword>
<feature type="region of interest" description="Disordered" evidence="9">
    <location>
        <begin position="1"/>
        <end position="140"/>
    </location>
</feature>
<organism evidence="11 12">
    <name type="scientific">Lophiostoma macrostomum CBS 122681</name>
    <dbReference type="NCBI Taxonomy" id="1314788"/>
    <lineage>
        <taxon>Eukaryota</taxon>
        <taxon>Fungi</taxon>
        <taxon>Dikarya</taxon>
        <taxon>Ascomycota</taxon>
        <taxon>Pezizomycotina</taxon>
        <taxon>Dothideomycetes</taxon>
        <taxon>Pleosporomycetidae</taxon>
        <taxon>Pleosporales</taxon>
        <taxon>Lophiostomataceae</taxon>
        <taxon>Lophiostoma</taxon>
    </lineage>
</organism>
<feature type="compositionally biased region" description="Pro residues" evidence="9">
    <location>
        <begin position="94"/>
        <end position="104"/>
    </location>
</feature>
<feature type="non-terminal residue" evidence="11">
    <location>
        <position position="512"/>
    </location>
</feature>
<reference evidence="11" key="1">
    <citation type="journal article" date="2020" name="Stud. Mycol.">
        <title>101 Dothideomycetes genomes: a test case for predicting lifestyles and emergence of pathogens.</title>
        <authorList>
            <person name="Haridas S."/>
            <person name="Albert R."/>
            <person name="Binder M."/>
            <person name="Bloem J."/>
            <person name="Labutti K."/>
            <person name="Salamov A."/>
            <person name="Andreopoulos B."/>
            <person name="Baker S."/>
            <person name="Barry K."/>
            <person name="Bills G."/>
            <person name="Bluhm B."/>
            <person name="Cannon C."/>
            <person name="Castanera R."/>
            <person name="Culley D."/>
            <person name="Daum C."/>
            <person name="Ezra D."/>
            <person name="Gonzalez J."/>
            <person name="Henrissat B."/>
            <person name="Kuo A."/>
            <person name="Liang C."/>
            <person name="Lipzen A."/>
            <person name="Lutzoni F."/>
            <person name="Magnuson J."/>
            <person name="Mondo S."/>
            <person name="Nolan M."/>
            <person name="Ohm R."/>
            <person name="Pangilinan J."/>
            <person name="Park H.-J."/>
            <person name="Ramirez L."/>
            <person name="Alfaro M."/>
            <person name="Sun H."/>
            <person name="Tritt A."/>
            <person name="Yoshinaga Y."/>
            <person name="Zwiers L.-H."/>
            <person name="Turgeon B."/>
            <person name="Goodwin S."/>
            <person name="Spatafora J."/>
            <person name="Crous P."/>
            <person name="Grigoriev I."/>
        </authorList>
    </citation>
    <scope>NUCLEOTIDE SEQUENCE</scope>
    <source>
        <strain evidence="11">CBS 122681</strain>
    </source>
</reference>
<evidence type="ECO:0000256" key="2">
    <source>
        <dbReference type="ARBA" id="ARBA00006178"/>
    </source>
</evidence>
<evidence type="ECO:0000259" key="10">
    <source>
        <dbReference type="Pfam" id="PF05236"/>
    </source>
</evidence>
<protein>
    <recommendedName>
        <fullName evidence="3">Transcription initiation factor TFIID subunit 4</fullName>
    </recommendedName>
    <alternativeName>
        <fullName evidence="8">TBP-associated factor 4</fullName>
    </alternativeName>
</protein>
<evidence type="ECO:0000256" key="8">
    <source>
        <dbReference type="ARBA" id="ARBA00031747"/>
    </source>
</evidence>
<keyword evidence="5" id="KW-0804">Transcription</keyword>
<feature type="domain" description="Transcription initiation factor TFIID component TAF4 C-terminal" evidence="10">
    <location>
        <begin position="303"/>
        <end position="510"/>
    </location>
</feature>
<comment type="similarity">
    <text evidence="2">Belongs to the TAF4 family.</text>
</comment>
<sequence>PHPIQTQQPQGQQRPFSPGHYQHSPSAMSPNMSGIPPAKKQRLSPNPPSPYGQPYSTPSYSPYSANSPPGAQYLSLPPSPAAAHPSQSFNQPQPYQPPSDPNSRPPQGSMLPPRIPYSKAQDTDQLEKANPRDNDDISDVLTGSGIDLKAEEEALSLSYRNVGTSFNASQGSRSTVSPHGSFNNWSQAGTHGAFQGSGPLSQAITQEEQEAELVRKHTEAARALAETSQAPLSDPFLHAVTLRHTLAKRAYDNSVQVNLDGLFDKIPDVPQNVSRTALNGPNGESIVKLQADSLLTQGAPLVDILSLVSLAAEDRIRTILEDAFTLAQGRRTTSHGVVPPNLADLARAGEGTQTARAVPTNISKTAWEAPESAVSPMTVTASKHPSAGRLPTPPTDAPPTPQATVAFPNHVAAALKRRAEEDYKFEEARIAKRQKRLQGNAATPAETPAVAPVALPTEASVKAAKKQQDRQNKLNQTDEVLHRKANETASMALGMGKKKYSWLTGGGGGGSG</sequence>
<dbReference type="OrthoDB" id="21060at2759"/>